<keyword evidence="2" id="KW-1185">Reference proteome</keyword>
<gene>
    <name evidence="1" type="ORF">MCHLO_11408</name>
</gene>
<evidence type="ECO:0000313" key="2">
    <source>
        <dbReference type="Proteomes" id="UP000815677"/>
    </source>
</evidence>
<organism evidence="1 2">
    <name type="scientific">Mycena chlorophos</name>
    <name type="common">Agaric fungus</name>
    <name type="synonym">Agaricus chlorophos</name>
    <dbReference type="NCBI Taxonomy" id="658473"/>
    <lineage>
        <taxon>Eukaryota</taxon>
        <taxon>Fungi</taxon>
        <taxon>Dikarya</taxon>
        <taxon>Basidiomycota</taxon>
        <taxon>Agaricomycotina</taxon>
        <taxon>Agaricomycetes</taxon>
        <taxon>Agaricomycetidae</taxon>
        <taxon>Agaricales</taxon>
        <taxon>Marasmiineae</taxon>
        <taxon>Mycenaceae</taxon>
        <taxon>Mycena</taxon>
    </lineage>
</organism>
<evidence type="ECO:0000313" key="1">
    <source>
        <dbReference type="EMBL" id="GAT54561.1"/>
    </source>
</evidence>
<protein>
    <submittedName>
        <fullName evidence="1">Uncharacterized protein</fullName>
    </submittedName>
</protein>
<name>A0ABQ0LU16_MYCCL</name>
<proteinExistence type="predicted"/>
<accession>A0ABQ0LU16</accession>
<dbReference type="Proteomes" id="UP000815677">
    <property type="component" value="Unassembled WGS sequence"/>
</dbReference>
<reference evidence="1" key="1">
    <citation type="submission" date="2014-09" db="EMBL/GenBank/DDBJ databases">
        <title>Genome sequence of the luminous mushroom Mycena chlorophos for searching fungal bioluminescence genes.</title>
        <authorList>
            <person name="Tanaka Y."/>
            <person name="Kasuga D."/>
            <person name="Oba Y."/>
            <person name="Hase S."/>
            <person name="Sato K."/>
            <person name="Oba Y."/>
            <person name="Sakakibara Y."/>
        </authorList>
    </citation>
    <scope>NUCLEOTIDE SEQUENCE</scope>
</reference>
<sequence>MRPRARSPAAAKLYHPKEISLLNPAPNDNLPAQSREVGMRIGDVGVWRDGGASFEVLFNACLPAEDPLHEQLGVPEGFVPFVLEKKAVVKTAYHSPETVISTGSRWETSLDAGASSIIPQ</sequence>
<dbReference type="EMBL" id="DF848698">
    <property type="protein sequence ID" value="GAT54561.1"/>
    <property type="molecule type" value="Genomic_DNA"/>
</dbReference>